<dbReference type="Proteomes" id="UP000050823">
    <property type="component" value="Unassembled WGS sequence"/>
</dbReference>
<dbReference type="Pfam" id="PF14504">
    <property type="entry name" value="CAP_assoc_N"/>
    <property type="match status" value="1"/>
</dbReference>
<dbReference type="InterPro" id="IPR029410">
    <property type="entry name" value="CAP_assoc"/>
</dbReference>
<evidence type="ECO:0000259" key="1">
    <source>
        <dbReference type="Pfam" id="PF14504"/>
    </source>
</evidence>
<name>A0AA89I1R0_9LACO</name>
<dbReference type="AlphaFoldDB" id="A0AA89I1R0"/>
<accession>A0AA89I1R0</accession>
<reference evidence="2 3" key="1">
    <citation type="journal article" date="2015" name="Genome Announc.">
        <title>Expanding the biotechnology potential of lactobacilli through comparative genomics of 213 strains and associated genera.</title>
        <authorList>
            <person name="Sun Z."/>
            <person name="Harris H.M."/>
            <person name="McCann A."/>
            <person name="Guo C."/>
            <person name="Argimon S."/>
            <person name="Zhang W."/>
            <person name="Yang X."/>
            <person name="Jeffery I.B."/>
            <person name="Cooney J.C."/>
            <person name="Kagawa T.F."/>
            <person name="Liu W."/>
            <person name="Song Y."/>
            <person name="Salvetti E."/>
            <person name="Wrobel A."/>
            <person name="Rasinkangas P."/>
            <person name="Parkhill J."/>
            <person name="Rea M.C."/>
            <person name="O'Sullivan O."/>
            <person name="Ritari J."/>
            <person name="Douillard F.P."/>
            <person name="Paul Ross R."/>
            <person name="Yang R."/>
            <person name="Briner A.E."/>
            <person name="Felis G.E."/>
            <person name="de Vos W.M."/>
            <person name="Barrangou R."/>
            <person name="Klaenhammer T.R."/>
            <person name="Caufield P.W."/>
            <person name="Cui Y."/>
            <person name="Zhang H."/>
            <person name="O'Toole P.W."/>
        </authorList>
    </citation>
    <scope>NUCLEOTIDE SEQUENCE [LARGE SCALE GENOMIC DNA]</scope>
    <source>
        <strain evidence="2 3">DSM 20719</strain>
    </source>
</reference>
<dbReference type="EMBL" id="AYZB01000006">
    <property type="protein sequence ID" value="KRM23843.1"/>
    <property type="molecule type" value="Genomic_DNA"/>
</dbReference>
<dbReference type="RefSeq" id="WP_057907894.1">
    <property type="nucleotide sequence ID" value="NZ_AYZB01000006.1"/>
</dbReference>
<evidence type="ECO:0000313" key="3">
    <source>
        <dbReference type="Proteomes" id="UP000050823"/>
    </source>
</evidence>
<dbReference type="InterPro" id="IPR035940">
    <property type="entry name" value="CAP_sf"/>
</dbReference>
<proteinExistence type="predicted"/>
<comment type="caution">
    <text evidence="2">The sequence shown here is derived from an EMBL/GenBank/DDBJ whole genome shotgun (WGS) entry which is preliminary data.</text>
</comment>
<organism evidence="2 3">
    <name type="scientific">Latilactobacillus graminis DSM 20719</name>
    <dbReference type="NCBI Taxonomy" id="1423752"/>
    <lineage>
        <taxon>Bacteria</taxon>
        <taxon>Bacillati</taxon>
        <taxon>Bacillota</taxon>
        <taxon>Bacilli</taxon>
        <taxon>Lactobacillales</taxon>
        <taxon>Lactobacillaceae</taxon>
        <taxon>Latilactobacillus</taxon>
    </lineage>
</organism>
<evidence type="ECO:0000313" key="2">
    <source>
        <dbReference type="EMBL" id="KRM23843.1"/>
    </source>
</evidence>
<protein>
    <recommendedName>
        <fullName evidence="1">CAP-associated domain-containing protein</fullName>
    </recommendedName>
</protein>
<feature type="domain" description="CAP-associated" evidence="1">
    <location>
        <begin position="60"/>
        <end position="200"/>
    </location>
</feature>
<dbReference type="Gene3D" id="3.40.33.10">
    <property type="entry name" value="CAP"/>
    <property type="match status" value="1"/>
</dbReference>
<sequence>MIRGGRRFIVALIGWLVLLYGWPITQQSTTNQPSNRQILSTKKLHQQMAPTTVQGPAKLINQSSSALIAAYGPPVEQQLNNGNQCRYLFHLDSRQYVEALIDNQTDQTQQITVIGADSDVTPFHFFQKRAALEKKVNLPTTFLVTLHEQQFKLQLTAAQQQENPLVMFKNQTFAILMLQQAHLTAVVYLNANRLLQIDQYQVVSKTPVPVDELAKSQQSATDAQRQLILSQTVQTLRQNKGQIALDINQGLRQPAAALVQDLADIPTRPLTKIGQQHLHQIQNQSEHGAGRFLTATDFKQRPLKKAGLPRREQIFYWPQGLNAQTLLYAQQQNLAFQLAINNMHYQRLTLICTAEQTLIIFE</sequence>
<gene>
    <name evidence="2" type="ORF">FC90_GL001363</name>
</gene>